<reference evidence="10" key="2">
    <citation type="submission" date="2019-06" db="EMBL/GenBank/DDBJ databases">
        <title>Co-occurence of chitin degradation, pigmentation and bioactivity in marine Pseudoalteromonas.</title>
        <authorList>
            <person name="Sonnenschein E.C."/>
            <person name="Bech P.K."/>
        </authorList>
    </citation>
    <scope>NUCLEOTIDE SEQUENCE [LARGE SCALE GENOMIC DNA]</scope>
    <source>
        <strain evidence="10">S3790</strain>
    </source>
</reference>
<keyword evidence="9" id="KW-1185">Reference proteome</keyword>
<dbReference type="Pfam" id="PF06305">
    <property type="entry name" value="LapA_dom"/>
    <property type="match status" value="1"/>
</dbReference>
<dbReference type="OrthoDB" id="7064015at2"/>
<proteinExistence type="predicted"/>
<evidence type="ECO:0000256" key="1">
    <source>
        <dbReference type="ARBA" id="ARBA00022475"/>
    </source>
</evidence>
<reference evidence="7 10" key="1">
    <citation type="submission" date="2018-01" db="EMBL/GenBank/DDBJ databases">
        <authorList>
            <person name="Paulsen S."/>
            <person name="Gram L.K."/>
        </authorList>
    </citation>
    <scope>NUCLEOTIDE SEQUENCE [LARGE SCALE GENOMIC DNA]</scope>
    <source>
        <strain evidence="7 10">S3790</strain>
        <strain evidence="8">S3895</strain>
    </source>
</reference>
<keyword evidence="3 5" id="KW-1133">Transmembrane helix</keyword>
<dbReference type="GO" id="GO:0005886">
    <property type="term" value="C:plasma membrane"/>
    <property type="evidence" value="ECO:0007669"/>
    <property type="project" value="InterPro"/>
</dbReference>
<evidence type="ECO:0000313" key="10">
    <source>
        <dbReference type="Proteomes" id="UP000307217"/>
    </source>
</evidence>
<evidence type="ECO:0000256" key="3">
    <source>
        <dbReference type="ARBA" id="ARBA00022989"/>
    </source>
</evidence>
<evidence type="ECO:0000256" key="5">
    <source>
        <dbReference type="SAM" id="Phobius"/>
    </source>
</evidence>
<evidence type="ECO:0000313" key="8">
    <source>
        <dbReference type="EMBL" id="TMO78482.1"/>
    </source>
</evidence>
<sequence>MVKVVKKGFVLALILLAFVIGTQNPEVVNVNYLIATSEIPLATLMSICFLIGVLVGCIVSVKVFSQLKWQNYRLRKTNRQLSPDTER</sequence>
<evidence type="ECO:0000259" key="6">
    <source>
        <dbReference type="Pfam" id="PF06305"/>
    </source>
</evidence>
<dbReference type="Proteomes" id="UP000307217">
    <property type="component" value="Unassembled WGS sequence"/>
</dbReference>
<gene>
    <name evidence="7" type="ORF">CWC19_12855</name>
    <name evidence="8" type="ORF">CWC20_01710</name>
</gene>
<protein>
    <submittedName>
        <fullName evidence="7">DUF1049 domain-containing protein</fullName>
    </submittedName>
</protein>
<name>A0A5S3V793_9GAMM</name>
<evidence type="ECO:0000313" key="9">
    <source>
        <dbReference type="Proteomes" id="UP000307164"/>
    </source>
</evidence>
<accession>A0A5S3V793</accession>
<dbReference type="RefSeq" id="WP_138592244.1">
    <property type="nucleotide sequence ID" value="NZ_PNBW01000013.1"/>
</dbReference>
<dbReference type="EMBL" id="PNBW01000013">
    <property type="protein sequence ID" value="TMO78482.1"/>
    <property type="molecule type" value="Genomic_DNA"/>
</dbReference>
<evidence type="ECO:0000256" key="4">
    <source>
        <dbReference type="ARBA" id="ARBA00023136"/>
    </source>
</evidence>
<evidence type="ECO:0000313" key="7">
    <source>
        <dbReference type="EMBL" id="TMO67627.1"/>
    </source>
</evidence>
<keyword evidence="1" id="KW-1003">Cell membrane</keyword>
<organism evidence="7 10">
    <name type="scientific">Pseudoalteromonas aurantia</name>
    <dbReference type="NCBI Taxonomy" id="43654"/>
    <lineage>
        <taxon>Bacteria</taxon>
        <taxon>Pseudomonadati</taxon>
        <taxon>Pseudomonadota</taxon>
        <taxon>Gammaproteobacteria</taxon>
        <taxon>Alteromonadales</taxon>
        <taxon>Pseudoalteromonadaceae</taxon>
        <taxon>Pseudoalteromonas</taxon>
    </lineage>
</organism>
<feature type="domain" description="Lipopolysaccharide assembly protein A" evidence="6">
    <location>
        <begin position="23"/>
        <end position="82"/>
    </location>
</feature>
<evidence type="ECO:0000256" key="2">
    <source>
        <dbReference type="ARBA" id="ARBA00022692"/>
    </source>
</evidence>
<feature type="transmembrane region" description="Helical" evidence="5">
    <location>
        <begin position="41"/>
        <end position="65"/>
    </location>
</feature>
<keyword evidence="2 5" id="KW-0812">Transmembrane</keyword>
<keyword evidence="4 5" id="KW-0472">Membrane</keyword>
<dbReference type="AlphaFoldDB" id="A0A5S3V793"/>
<comment type="caution">
    <text evidence="7">The sequence shown here is derived from an EMBL/GenBank/DDBJ whole genome shotgun (WGS) entry which is preliminary data.</text>
</comment>
<reference evidence="7" key="3">
    <citation type="submission" date="2019-09" db="EMBL/GenBank/DDBJ databases">
        <title>Co-occurence of chitin degradation, pigmentation and bioactivity in marine Pseudoalteromonas.</title>
        <authorList>
            <person name="Sonnenschein E.C."/>
            <person name="Bech P.K."/>
        </authorList>
    </citation>
    <scope>NUCLEOTIDE SEQUENCE</scope>
    <source>
        <strain evidence="7">S3790</strain>
        <strain evidence="8 9">S3895</strain>
    </source>
</reference>
<dbReference type="EMBL" id="PNBX01000053">
    <property type="protein sequence ID" value="TMO67627.1"/>
    <property type="molecule type" value="Genomic_DNA"/>
</dbReference>
<dbReference type="Proteomes" id="UP000307164">
    <property type="component" value="Unassembled WGS sequence"/>
</dbReference>
<dbReference type="InterPro" id="IPR010445">
    <property type="entry name" value="LapA_dom"/>
</dbReference>